<dbReference type="Proteomes" id="UP000799764">
    <property type="component" value="Unassembled WGS sequence"/>
</dbReference>
<feature type="region of interest" description="Disordered" evidence="1">
    <location>
        <begin position="178"/>
        <end position="207"/>
    </location>
</feature>
<accession>A0A9P4PKG0</accession>
<organism evidence="2 3">
    <name type="scientific">Karstenula rhodostoma CBS 690.94</name>
    <dbReference type="NCBI Taxonomy" id="1392251"/>
    <lineage>
        <taxon>Eukaryota</taxon>
        <taxon>Fungi</taxon>
        <taxon>Dikarya</taxon>
        <taxon>Ascomycota</taxon>
        <taxon>Pezizomycotina</taxon>
        <taxon>Dothideomycetes</taxon>
        <taxon>Pleosporomycetidae</taxon>
        <taxon>Pleosporales</taxon>
        <taxon>Massarineae</taxon>
        <taxon>Didymosphaeriaceae</taxon>
        <taxon>Karstenula</taxon>
    </lineage>
</organism>
<dbReference type="AlphaFoldDB" id="A0A9P4PKG0"/>
<evidence type="ECO:0000313" key="3">
    <source>
        <dbReference type="Proteomes" id="UP000799764"/>
    </source>
</evidence>
<feature type="compositionally biased region" description="Basic residues" evidence="1">
    <location>
        <begin position="191"/>
        <end position="207"/>
    </location>
</feature>
<dbReference type="EMBL" id="MU001499">
    <property type="protein sequence ID" value="KAF2445637.1"/>
    <property type="molecule type" value="Genomic_DNA"/>
</dbReference>
<gene>
    <name evidence="2" type="ORF">P171DRAFT_484307</name>
</gene>
<reference evidence="2" key="1">
    <citation type="journal article" date="2020" name="Stud. Mycol.">
        <title>101 Dothideomycetes genomes: a test case for predicting lifestyles and emergence of pathogens.</title>
        <authorList>
            <person name="Haridas S."/>
            <person name="Albert R."/>
            <person name="Binder M."/>
            <person name="Bloem J."/>
            <person name="Labutti K."/>
            <person name="Salamov A."/>
            <person name="Andreopoulos B."/>
            <person name="Baker S."/>
            <person name="Barry K."/>
            <person name="Bills G."/>
            <person name="Bluhm B."/>
            <person name="Cannon C."/>
            <person name="Castanera R."/>
            <person name="Culley D."/>
            <person name="Daum C."/>
            <person name="Ezra D."/>
            <person name="Gonzalez J."/>
            <person name="Henrissat B."/>
            <person name="Kuo A."/>
            <person name="Liang C."/>
            <person name="Lipzen A."/>
            <person name="Lutzoni F."/>
            <person name="Magnuson J."/>
            <person name="Mondo S."/>
            <person name="Nolan M."/>
            <person name="Ohm R."/>
            <person name="Pangilinan J."/>
            <person name="Park H.-J."/>
            <person name="Ramirez L."/>
            <person name="Alfaro M."/>
            <person name="Sun H."/>
            <person name="Tritt A."/>
            <person name="Yoshinaga Y."/>
            <person name="Zwiers L.-H."/>
            <person name="Turgeon B."/>
            <person name="Goodwin S."/>
            <person name="Spatafora J."/>
            <person name="Crous P."/>
            <person name="Grigoriev I."/>
        </authorList>
    </citation>
    <scope>NUCLEOTIDE SEQUENCE</scope>
    <source>
        <strain evidence="2">CBS 690.94</strain>
    </source>
</reference>
<sequence length="207" mass="22804">MSLNTLLRIVRKVQSALEQLPDELSISMQPQTPGGQSPNSELLENQFNIMKANIHITSLYIQSTILEACSSAFTQSNGDIAGSPLETRGPGAPPRTQIWVYRKSIAKELLDLLNFCSSRSLEANGQSVIVKIREIAATLLNNDDGSEAFSEQEEESRRYVAQFASILANIDHLGQAIIAPDSPKEPAPPKTTKKRGNTSRYRIHTQN</sequence>
<evidence type="ECO:0000256" key="1">
    <source>
        <dbReference type="SAM" id="MobiDB-lite"/>
    </source>
</evidence>
<proteinExistence type="predicted"/>
<keyword evidence="3" id="KW-1185">Reference proteome</keyword>
<protein>
    <submittedName>
        <fullName evidence="2">Uncharacterized protein</fullName>
    </submittedName>
</protein>
<name>A0A9P4PKG0_9PLEO</name>
<dbReference type="OrthoDB" id="39175at2759"/>
<evidence type="ECO:0000313" key="2">
    <source>
        <dbReference type="EMBL" id="KAF2445637.1"/>
    </source>
</evidence>
<comment type="caution">
    <text evidence="2">The sequence shown here is derived from an EMBL/GenBank/DDBJ whole genome shotgun (WGS) entry which is preliminary data.</text>
</comment>